<dbReference type="GO" id="GO:0005794">
    <property type="term" value="C:Golgi apparatus"/>
    <property type="evidence" value="ECO:0007669"/>
    <property type="project" value="TreeGrafter"/>
</dbReference>
<feature type="transmembrane region" description="Helical" evidence="5">
    <location>
        <begin position="32"/>
        <end position="53"/>
    </location>
</feature>
<dbReference type="GO" id="GO:0000822">
    <property type="term" value="F:inositol hexakisphosphate binding"/>
    <property type="evidence" value="ECO:0007669"/>
    <property type="project" value="TreeGrafter"/>
</dbReference>
<feature type="transmembrane region" description="Helical" evidence="5">
    <location>
        <begin position="65"/>
        <end position="83"/>
    </location>
</feature>
<dbReference type="GeneID" id="127565267"/>
<evidence type="ECO:0000259" key="6">
    <source>
        <dbReference type="PROSITE" id="PS51380"/>
    </source>
</evidence>
<evidence type="ECO:0000256" key="4">
    <source>
        <dbReference type="ARBA" id="ARBA00023136"/>
    </source>
</evidence>
<dbReference type="PANTHER" id="PTHR10783">
    <property type="entry name" value="XENOTROPIC AND POLYTROPIC RETROVIRUS RECEPTOR 1-RELATED"/>
    <property type="match status" value="1"/>
</dbReference>
<organism evidence="7 8">
    <name type="scientific">Drosophila albomicans</name>
    <name type="common">Fruit fly</name>
    <dbReference type="NCBI Taxonomy" id="7291"/>
    <lineage>
        <taxon>Eukaryota</taxon>
        <taxon>Metazoa</taxon>
        <taxon>Ecdysozoa</taxon>
        <taxon>Arthropoda</taxon>
        <taxon>Hexapoda</taxon>
        <taxon>Insecta</taxon>
        <taxon>Pterygota</taxon>
        <taxon>Neoptera</taxon>
        <taxon>Endopterygota</taxon>
        <taxon>Diptera</taxon>
        <taxon>Brachycera</taxon>
        <taxon>Muscomorpha</taxon>
        <taxon>Ephydroidea</taxon>
        <taxon>Drosophilidae</taxon>
        <taxon>Drosophila</taxon>
    </lineage>
</organism>
<comment type="subcellular location">
    <subcellularLocation>
        <location evidence="1">Membrane</location>
        <topology evidence="1">Multi-pass membrane protein</topology>
    </subcellularLocation>
</comment>
<feature type="transmembrane region" description="Helical" evidence="5">
    <location>
        <begin position="232"/>
        <end position="250"/>
    </location>
</feature>
<dbReference type="AlphaFoldDB" id="A0A9C6T007"/>
<dbReference type="PANTHER" id="PTHR10783:SF127">
    <property type="entry name" value="LD30826P-RELATED"/>
    <property type="match status" value="1"/>
</dbReference>
<gene>
    <name evidence="8" type="primary">LOC127565267</name>
</gene>
<protein>
    <submittedName>
        <fullName evidence="8">Xenotropic and polytropic retrovirus receptor 1 homolog isoform X2</fullName>
    </submittedName>
</protein>
<feature type="transmembrane region" description="Helical" evidence="5">
    <location>
        <begin position="149"/>
        <end position="174"/>
    </location>
</feature>
<keyword evidence="4 5" id="KW-0472">Membrane</keyword>
<dbReference type="Proteomes" id="UP000515160">
    <property type="component" value="Chromosome 2L"/>
</dbReference>
<feature type="transmembrane region" description="Helical" evidence="5">
    <location>
        <begin position="186"/>
        <end position="206"/>
    </location>
</feature>
<evidence type="ECO:0000313" key="8">
    <source>
        <dbReference type="RefSeq" id="XP_051858993.1"/>
    </source>
</evidence>
<evidence type="ECO:0000256" key="5">
    <source>
        <dbReference type="SAM" id="Phobius"/>
    </source>
</evidence>
<feature type="transmembrane region" description="Helical" evidence="5">
    <location>
        <begin position="7"/>
        <end position="26"/>
    </location>
</feature>
<feature type="domain" description="EXS" evidence="6">
    <location>
        <begin position="114"/>
        <end position="316"/>
    </location>
</feature>
<sequence>MCMSGKVLFAYICTMSMIIFLHHNEFGIEDPLFIPIIGLCLPLVYLLNPLPIFNHPARMWILRTFGRIVAAPLFPVTFMDFWLCDQMNSMILCLVEYYLVTRFYFRYYKDGVSSPEPTSSLVVTVLRCLPPWWRLAQCMKRYWDGDPPTAYITNAFTYASTIVTVIIPFIYAKISSPDDNAMMNPLIWGYIISCIICSISCASWDLRMDFGLFRIWSGEHIFLREHLLYPKWFYYFAIVADIVIRFIWVIELNLMYFNLMTKFNCLSIISVSEIVRRFIWNFLRLENEHLYNCGHFRATRDIYISTLNSREDMVVEYLLDQSRDGRSAEYRQLDSSI</sequence>
<keyword evidence="3 5" id="KW-1133">Transmembrane helix</keyword>
<accession>A0A9C6T007</accession>
<keyword evidence="2 5" id="KW-0812">Transmembrane</keyword>
<evidence type="ECO:0000313" key="7">
    <source>
        <dbReference type="Proteomes" id="UP000515160"/>
    </source>
</evidence>
<dbReference type="Pfam" id="PF03124">
    <property type="entry name" value="EXS"/>
    <property type="match status" value="1"/>
</dbReference>
<dbReference type="PROSITE" id="PS51380">
    <property type="entry name" value="EXS"/>
    <property type="match status" value="1"/>
</dbReference>
<dbReference type="OrthoDB" id="9970435at2759"/>
<evidence type="ECO:0000256" key="3">
    <source>
        <dbReference type="ARBA" id="ARBA00022989"/>
    </source>
</evidence>
<evidence type="ECO:0000256" key="2">
    <source>
        <dbReference type="ARBA" id="ARBA00022692"/>
    </source>
</evidence>
<proteinExistence type="predicted"/>
<name>A0A9C6T007_DROAB</name>
<evidence type="ECO:0000256" key="1">
    <source>
        <dbReference type="ARBA" id="ARBA00004141"/>
    </source>
</evidence>
<keyword evidence="7" id="KW-1185">Reference proteome</keyword>
<dbReference type="RefSeq" id="XP_051858993.1">
    <property type="nucleotide sequence ID" value="XM_052003033.1"/>
</dbReference>
<reference evidence="8" key="1">
    <citation type="submission" date="2025-08" db="UniProtKB">
        <authorList>
            <consortium name="RefSeq"/>
        </authorList>
    </citation>
    <scope>IDENTIFICATION</scope>
    <source>
        <strain evidence="8">15112-1751.03</strain>
        <tissue evidence="8">Whole Adult</tissue>
    </source>
</reference>
<dbReference type="GO" id="GO:0005886">
    <property type="term" value="C:plasma membrane"/>
    <property type="evidence" value="ECO:0007669"/>
    <property type="project" value="TreeGrafter"/>
</dbReference>
<dbReference type="InterPro" id="IPR004342">
    <property type="entry name" value="EXS_C"/>
</dbReference>
<dbReference type="GO" id="GO:0016036">
    <property type="term" value="P:cellular response to phosphate starvation"/>
    <property type="evidence" value="ECO:0007669"/>
    <property type="project" value="TreeGrafter"/>
</dbReference>
<dbReference type="GO" id="GO:0006817">
    <property type="term" value="P:phosphate ion transport"/>
    <property type="evidence" value="ECO:0007669"/>
    <property type="project" value="TreeGrafter"/>
</dbReference>
<keyword evidence="8" id="KW-0675">Receptor</keyword>